<proteinExistence type="inferred from homology"/>
<gene>
    <name evidence="11" type="primary">nhaC</name>
    <name evidence="11" type="ORF">V8G58_12670</name>
</gene>
<dbReference type="RefSeq" id="WP_344741745.1">
    <property type="nucleotide sequence ID" value="NZ_BAABAY010000006.1"/>
</dbReference>
<keyword evidence="6 9" id="KW-1133">Transmembrane helix</keyword>
<reference evidence="11 12" key="1">
    <citation type="submission" date="2024-02" db="EMBL/GenBank/DDBJ databases">
        <title>A Gaetbulibacter species isolated from tidal flats and genomic insights of their niches.</title>
        <authorList>
            <person name="Ye Y."/>
        </authorList>
    </citation>
    <scope>NUCLEOTIDE SEQUENCE [LARGE SCALE GENOMIC DNA]</scope>
    <source>
        <strain evidence="11 12">KYW382</strain>
    </source>
</reference>
<dbReference type="PANTHER" id="PTHR33451:SF3">
    <property type="entry name" value="MALATE-2H(+)_NA(+)-LACTATE ANTIPORTER"/>
    <property type="match status" value="1"/>
</dbReference>
<feature type="transmembrane region" description="Helical" evidence="9">
    <location>
        <begin position="25"/>
        <end position="45"/>
    </location>
</feature>
<dbReference type="Proteomes" id="UP001610100">
    <property type="component" value="Unassembled WGS sequence"/>
</dbReference>
<dbReference type="InterPro" id="IPR004770">
    <property type="entry name" value="Na/H_antiport_NhaC"/>
</dbReference>
<feature type="transmembrane region" description="Helical" evidence="9">
    <location>
        <begin position="57"/>
        <end position="75"/>
    </location>
</feature>
<evidence type="ECO:0000256" key="9">
    <source>
        <dbReference type="SAM" id="Phobius"/>
    </source>
</evidence>
<organism evidence="11 12">
    <name type="scientific">Gaetbulibacter aestuarii</name>
    <dbReference type="NCBI Taxonomy" id="1502358"/>
    <lineage>
        <taxon>Bacteria</taxon>
        <taxon>Pseudomonadati</taxon>
        <taxon>Bacteroidota</taxon>
        <taxon>Flavobacteriia</taxon>
        <taxon>Flavobacteriales</taxon>
        <taxon>Flavobacteriaceae</taxon>
        <taxon>Gaetbulibacter</taxon>
    </lineage>
</organism>
<evidence type="ECO:0000256" key="3">
    <source>
        <dbReference type="ARBA" id="ARBA00022449"/>
    </source>
</evidence>
<comment type="subcellular location">
    <subcellularLocation>
        <location evidence="1">Cell membrane</location>
        <topology evidence="1">Multi-pass membrane protein</topology>
    </subcellularLocation>
</comment>
<comment type="caution">
    <text evidence="11">The sequence shown here is derived from an EMBL/GenBank/DDBJ whole genome shotgun (WGS) entry which is preliminary data.</text>
</comment>
<feature type="transmembrane region" description="Helical" evidence="9">
    <location>
        <begin position="385"/>
        <end position="403"/>
    </location>
</feature>
<evidence type="ECO:0000256" key="8">
    <source>
        <dbReference type="ARBA" id="ARBA00038435"/>
    </source>
</evidence>
<protein>
    <submittedName>
        <fullName evidence="11">Na+/H+ antiporter NhaC</fullName>
    </submittedName>
</protein>
<dbReference type="InterPro" id="IPR052180">
    <property type="entry name" value="NhaC_Na-H+_Antiporter"/>
</dbReference>
<feature type="transmembrane region" description="Helical" evidence="9">
    <location>
        <begin position="129"/>
        <end position="149"/>
    </location>
</feature>
<dbReference type="NCBIfam" id="TIGR00931">
    <property type="entry name" value="antiport_nhaC"/>
    <property type="match status" value="1"/>
</dbReference>
<feature type="transmembrane region" description="Helical" evidence="9">
    <location>
        <begin position="155"/>
        <end position="178"/>
    </location>
</feature>
<feature type="transmembrane region" description="Helical" evidence="9">
    <location>
        <begin position="344"/>
        <end position="364"/>
    </location>
</feature>
<feature type="domain" description="Na+/H+ antiporter NhaC-like C-terminal" evidence="10">
    <location>
        <begin position="181"/>
        <end position="487"/>
    </location>
</feature>
<evidence type="ECO:0000256" key="5">
    <source>
        <dbReference type="ARBA" id="ARBA00022692"/>
    </source>
</evidence>
<comment type="similarity">
    <text evidence="8">Belongs to the NhaC Na(+)/H(+) (TC 2.A.35) antiporter family.</text>
</comment>
<evidence type="ECO:0000313" key="12">
    <source>
        <dbReference type="Proteomes" id="UP001610100"/>
    </source>
</evidence>
<evidence type="ECO:0000256" key="4">
    <source>
        <dbReference type="ARBA" id="ARBA00022475"/>
    </source>
</evidence>
<dbReference type="PANTHER" id="PTHR33451">
    <property type="entry name" value="MALATE-2H(+)/NA(+)-LACTATE ANTIPORTER"/>
    <property type="match status" value="1"/>
</dbReference>
<dbReference type="Pfam" id="PF03553">
    <property type="entry name" value="Na_H_antiporter"/>
    <property type="match status" value="1"/>
</dbReference>
<evidence type="ECO:0000256" key="1">
    <source>
        <dbReference type="ARBA" id="ARBA00004651"/>
    </source>
</evidence>
<feature type="transmembrane region" description="Helical" evidence="9">
    <location>
        <begin position="95"/>
        <end position="122"/>
    </location>
</feature>
<feature type="transmembrane region" description="Helical" evidence="9">
    <location>
        <begin position="211"/>
        <end position="233"/>
    </location>
</feature>
<keyword evidence="3" id="KW-0050">Antiport</keyword>
<keyword evidence="12" id="KW-1185">Reference proteome</keyword>
<name>A0ABW7N154_9FLAO</name>
<dbReference type="EMBL" id="JBAWKB010000004">
    <property type="protein sequence ID" value="MFH6772789.1"/>
    <property type="molecule type" value="Genomic_DNA"/>
</dbReference>
<feature type="transmembrane region" description="Helical" evidence="9">
    <location>
        <begin position="253"/>
        <end position="271"/>
    </location>
</feature>
<evidence type="ECO:0000256" key="7">
    <source>
        <dbReference type="ARBA" id="ARBA00023136"/>
    </source>
</evidence>
<evidence type="ECO:0000259" key="10">
    <source>
        <dbReference type="Pfam" id="PF03553"/>
    </source>
</evidence>
<evidence type="ECO:0000313" key="11">
    <source>
        <dbReference type="EMBL" id="MFH6772789.1"/>
    </source>
</evidence>
<keyword evidence="2" id="KW-0813">Transport</keyword>
<accession>A0ABW7N154</accession>
<evidence type="ECO:0000256" key="6">
    <source>
        <dbReference type="ARBA" id="ARBA00022989"/>
    </source>
</evidence>
<feature type="transmembrane region" description="Helical" evidence="9">
    <location>
        <begin position="278"/>
        <end position="296"/>
    </location>
</feature>
<feature type="transmembrane region" description="Helical" evidence="9">
    <location>
        <begin position="466"/>
        <end position="488"/>
    </location>
</feature>
<dbReference type="InterPro" id="IPR018461">
    <property type="entry name" value="Na/H_Antiport_NhaC-like_C"/>
</dbReference>
<sequence length="501" mass="54176">MPDDNNLFPEEQYQDQHEKSKHIKFWEALVPIVVLVILLGYNVFIYGDSATSGPNQFALIFAGVVGAMFGFSKNISYNDMMEAIVDNVKSTSSAIFILLMVGALAGTWLVSGIIPTMIYYGLEILNPRFFLAAALIICCIISLATGSSWTTTATIGIALMGIGKALGLPLGMIAGAVLSGSYFGDKMSPLSDTTNLAPAMAGTDVFTHIRYMMYTTIPSILLTLIIFVVLGFFYGGEVAQDSSDLVSSIQNTFNISPLLFIVPLVVIVMIVKKAKPLTALFIGTILAGIFAIIFQPEIIMNLAGSKTFDANTAYKGVMNAMIGDVFIPSGNEILDKNELFSSGGMSGMLSTIWLILCAMFFGGIMQEIGALQKISDTLLKVAKSTFGLFASTTFSCIFFNGTASDQYLSIVVPGKMYQKAFKDRGLAPENLSRTLEDSGTVTSILFPWNTGGAYQSKTLGVATGEYVWFAFFNIISPIMTLIFAYFNIKIRMLTSPKTAKA</sequence>
<keyword evidence="7 9" id="KW-0472">Membrane</keyword>
<evidence type="ECO:0000256" key="2">
    <source>
        <dbReference type="ARBA" id="ARBA00022448"/>
    </source>
</evidence>
<keyword evidence="4" id="KW-1003">Cell membrane</keyword>
<keyword evidence="5 9" id="KW-0812">Transmembrane</keyword>